<organism evidence="8 9">
    <name type="scientific">Mycobacterium tuberculosis</name>
    <dbReference type="NCBI Taxonomy" id="1773"/>
    <lineage>
        <taxon>Bacteria</taxon>
        <taxon>Bacillati</taxon>
        <taxon>Actinomycetota</taxon>
        <taxon>Actinomycetes</taxon>
        <taxon>Mycobacteriales</taxon>
        <taxon>Mycobacteriaceae</taxon>
        <taxon>Mycobacterium</taxon>
        <taxon>Mycobacterium tuberculosis complex</taxon>
    </lineage>
</organism>
<evidence type="ECO:0000256" key="1">
    <source>
        <dbReference type="ARBA" id="ARBA00004651"/>
    </source>
</evidence>
<evidence type="ECO:0000256" key="5">
    <source>
        <dbReference type="ARBA" id="ARBA00022989"/>
    </source>
</evidence>
<evidence type="ECO:0000256" key="4">
    <source>
        <dbReference type="ARBA" id="ARBA00022692"/>
    </source>
</evidence>
<dbReference type="Gene3D" id="1.10.3720.10">
    <property type="entry name" value="MetI-like"/>
    <property type="match status" value="1"/>
</dbReference>
<dbReference type="GO" id="GO:0005886">
    <property type="term" value="C:plasma membrane"/>
    <property type="evidence" value="ECO:0007669"/>
    <property type="project" value="UniProtKB-SubCell"/>
</dbReference>
<comment type="subcellular location">
    <subcellularLocation>
        <location evidence="1">Cell membrane</location>
        <topology evidence="1">Multi-pass membrane protein</topology>
    </subcellularLocation>
</comment>
<dbReference type="AlphaFoldDB" id="A0ABD4Q6N9"/>
<comment type="caution">
    <text evidence="8">The sequence shown here is derived from an EMBL/GenBank/DDBJ whole genome shotgun (WGS) entry which is preliminary data.</text>
</comment>
<dbReference type="Proteomes" id="UP000671119">
    <property type="component" value="Unassembled WGS sequence"/>
</dbReference>
<keyword evidence="2" id="KW-0813">Transport</keyword>
<feature type="transmembrane region" description="Helical" evidence="7">
    <location>
        <begin position="12"/>
        <end position="30"/>
    </location>
</feature>
<gene>
    <name evidence="8" type="ORF">J8J21_22220</name>
</gene>
<evidence type="ECO:0000313" key="8">
    <source>
        <dbReference type="EMBL" id="MBP0685765.1"/>
    </source>
</evidence>
<dbReference type="EMBL" id="JAGIZI010000529">
    <property type="protein sequence ID" value="MBP0685765.1"/>
    <property type="molecule type" value="Genomic_DNA"/>
</dbReference>
<evidence type="ECO:0000256" key="6">
    <source>
        <dbReference type="ARBA" id="ARBA00023136"/>
    </source>
</evidence>
<evidence type="ECO:0000256" key="2">
    <source>
        <dbReference type="ARBA" id="ARBA00022448"/>
    </source>
</evidence>
<proteinExistence type="predicted"/>
<dbReference type="PANTHER" id="PTHR43227">
    <property type="entry name" value="BLL4140 PROTEIN"/>
    <property type="match status" value="1"/>
</dbReference>
<feature type="non-terminal residue" evidence="8">
    <location>
        <position position="82"/>
    </location>
</feature>
<evidence type="ECO:0000256" key="7">
    <source>
        <dbReference type="SAM" id="Phobius"/>
    </source>
</evidence>
<dbReference type="InterPro" id="IPR035906">
    <property type="entry name" value="MetI-like_sf"/>
</dbReference>
<feature type="non-terminal residue" evidence="8">
    <location>
        <position position="1"/>
    </location>
</feature>
<feature type="transmembrane region" description="Helical" evidence="7">
    <location>
        <begin position="64"/>
        <end position="81"/>
    </location>
</feature>
<name>A0ABD4Q6N9_MYCTX</name>
<keyword evidence="6 7" id="KW-0472">Membrane</keyword>
<reference evidence="8 9" key="1">
    <citation type="submission" date="2021-03" db="EMBL/GenBank/DDBJ databases">
        <title>Whole Genome Sequencing of Mycobacterium tuberculosis clinical isolates from Arunachal Pradesh, India.</title>
        <authorList>
            <person name="Singh S."/>
            <person name="Mudliar S.R."/>
            <person name="Kulsum U."/>
            <person name="Rufai S.B."/>
            <person name="Singh P.K."/>
            <person name="Umpo M."/>
            <person name="Nyori M."/>
        </authorList>
    </citation>
    <scope>NUCLEOTIDE SEQUENCE [LARGE SCALE GENOMIC DNA]</scope>
    <source>
        <strain evidence="8 9">OMICS/BPL/0142/20/SP</strain>
    </source>
</reference>
<dbReference type="PANTHER" id="PTHR43227:SF8">
    <property type="entry name" value="DIACETYLCHITOBIOSE UPTAKE SYSTEM PERMEASE PROTEIN DASB"/>
    <property type="match status" value="1"/>
</dbReference>
<dbReference type="InterPro" id="IPR050809">
    <property type="entry name" value="UgpAE/MalFG_permease"/>
</dbReference>
<keyword evidence="4 7" id="KW-0812">Transmembrane</keyword>
<protein>
    <submittedName>
        <fullName evidence="8">Sugar ABC transporter permease</fullName>
    </submittedName>
</protein>
<sequence>GLKGGEARMGMLMLLPALVAFSAVILYPFLKALGLSFFEYTITTPEPVFVGLANYRAVFSNPNILGSFVTTLIYVGCATFGT</sequence>
<evidence type="ECO:0000256" key="3">
    <source>
        <dbReference type="ARBA" id="ARBA00022475"/>
    </source>
</evidence>
<keyword evidence="3" id="KW-1003">Cell membrane</keyword>
<accession>A0ABD4Q6N9</accession>
<dbReference type="SUPFAM" id="SSF161098">
    <property type="entry name" value="MetI-like"/>
    <property type="match status" value="1"/>
</dbReference>
<evidence type="ECO:0000313" key="9">
    <source>
        <dbReference type="Proteomes" id="UP000671119"/>
    </source>
</evidence>
<keyword evidence="5 7" id="KW-1133">Transmembrane helix</keyword>